<dbReference type="AlphaFoldDB" id="A0A2G5U391"/>
<protein>
    <submittedName>
        <fullName evidence="1">Uncharacterized protein</fullName>
    </submittedName>
</protein>
<sequence length="92" mass="10205">MTSISLLKKEIAMSSASEASWQWAAFNVVFLADPPRIPSLSREANSLCDRIPCHPSCPGTSLQIGLLLDSSVRLFVDFSCLYSTRRSDLEIR</sequence>
<dbReference type="EMBL" id="PDUG01000004">
    <property type="protein sequence ID" value="PIC34005.1"/>
    <property type="molecule type" value="Genomic_DNA"/>
</dbReference>
<organism evidence="1 2">
    <name type="scientific">Caenorhabditis nigoni</name>
    <dbReference type="NCBI Taxonomy" id="1611254"/>
    <lineage>
        <taxon>Eukaryota</taxon>
        <taxon>Metazoa</taxon>
        <taxon>Ecdysozoa</taxon>
        <taxon>Nematoda</taxon>
        <taxon>Chromadorea</taxon>
        <taxon>Rhabditida</taxon>
        <taxon>Rhabditina</taxon>
        <taxon>Rhabditomorpha</taxon>
        <taxon>Rhabditoidea</taxon>
        <taxon>Rhabditidae</taxon>
        <taxon>Peloderinae</taxon>
        <taxon>Caenorhabditis</taxon>
    </lineage>
</organism>
<proteinExistence type="predicted"/>
<name>A0A2G5U391_9PELO</name>
<reference evidence="2" key="1">
    <citation type="submission" date="2017-10" db="EMBL/GenBank/DDBJ databases">
        <title>Rapid genome shrinkage in a self-fertile nematode reveals novel sperm competition proteins.</title>
        <authorList>
            <person name="Yin D."/>
            <person name="Schwarz E.M."/>
            <person name="Thomas C.G."/>
            <person name="Felde R.L."/>
            <person name="Korf I.F."/>
            <person name="Cutter A.D."/>
            <person name="Schartner C.M."/>
            <person name="Ralston E.J."/>
            <person name="Meyer B.J."/>
            <person name="Haag E.S."/>
        </authorList>
    </citation>
    <scope>NUCLEOTIDE SEQUENCE [LARGE SCALE GENOMIC DNA]</scope>
    <source>
        <strain evidence="2">JU1422</strain>
    </source>
</reference>
<dbReference type="Proteomes" id="UP000230233">
    <property type="component" value="Chromosome IV"/>
</dbReference>
<evidence type="ECO:0000313" key="1">
    <source>
        <dbReference type="EMBL" id="PIC34005.1"/>
    </source>
</evidence>
<comment type="caution">
    <text evidence="1">The sequence shown here is derived from an EMBL/GenBank/DDBJ whole genome shotgun (WGS) entry which is preliminary data.</text>
</comment>
<evidence type="ECO:0000313" key="2">
    <source>
        <dbReference type="Proteomes" id="UP000230233"/>
    </source>
</evidence>
<accession>A0A2G5U391</accession>
<gene>
    <name evidence="1" type="primary">Cnig_chr_IV.g13784</name>
    <name evidence="1" type="ORF">B9Z55_013784</name>
</gene>
<keyword evidence="2" id="KW-1185">Reference proteome</keyword>